<dbReference type="PANTHER" id="PTHR22950">
    <property type="entry name" value="AMINO ACID TRANSPORTER"/>
    <property type="match status" value="1"/>
</dbReference>
<accession>A0A8W8L0V6</accession>
<feature type="transmembrane region" description="Helical" evidence="5">
    <location>
        <begin position="103"/>
        <end position="123"/>
    </location>
</feature>
<dbReference type="InterPro" id="IPR013057">
    <property type="entry name" value="AA_transpt_TM"/>
</dbReference>
<keyword evidence="2 5" id="KW-0812">Transmembrane</keyword>
<feature type="transmembrane region" description="Helical" evidence="5">
    <location>
        <begin position="208"/>
        <end position="226"/>
    </location>
</feature>
<reference evidence="7" key="1">
    <citation type="submission" date="2022-08" db="UniProtKB">
        <authorList>
            <consortium name="EnsemblMetazoa"/>
        </authorList>
    </citation>
    <scope>IDENTIFICATION</scope>
    <source>
        <strain evidence="7">05x7-T-G4-1.051#20</strain>
    </source>
</reference>
<dbReference type="Pfam" id="PF01490">
    <property type="entry name" value="Aa_trans"/>
    <property type="match status" value="1"/>
</dbReference>
<evidence type="ECO:0000256" key="1">
    <source>
        <dbReference type="ARBA" id="ARBA00004141"/>
    </source>
</evidence>
<evidence type="ECO:0000256" key="4">
    <source>
        <dbReference type="ARBA" id="ARBA00023136"/>
    </source>
</evidence>
<name>A0A8W8L0V6_MAGGI</name>
<feature type="transmembrane region" description="Helical" evidence="5">
    <location>
        <begin position="274"/>
        <end position="294"/>
    </location>
</feature>
<feature type="transmembrane region" description="Helical" evidence="5">
    <location>
        <begin position="306"/>
        <end position="329"/>
    </location>
</feature>
<keyword evidence="3 5" id="KW-1133">Transmembrane helix</keyword>
<keyword evidence="8" id="KW-1185">Reference proteome</keyword>
<protein>
    <recommendedName>
        <fullName evidence="6">Amino acid transporter transmembrane domain-containing protein</fullName>
    </recommendedName>
</protein>
<dbReference type="AlphaFoldDB" id="A0A8W8L0V6"/>
<feature type="transmembrane region" description="Helical" evidence="5">
    <location>
        <begin position="349"/>
        <end position="371"/>
    </location>
</feature>
<dbReference type="GO" id="GO:0005774">
    <property type="term" value="C:vacuolar membrane"/>
    <property type="evidence" value="ECO:0007669"/>
    <property type="project" value="TreeGrafter"/>
</dbReference>
<dbReference type="GO" id="GO:0015179">
    <property type="term" value="F:L-amino acid transmembrane transporter activity"/>
    <property type="evidence" value="ECO:0007669"/>
    <property type="project" value="TreeGrafter"/>
</dbReference>
<sequence>MSLLLIKSGNFSTEGYVRSDQNVKLKADKEKIGGLSCDTVYPLISVWIILDAVVNLQSRSHGCKRGCQENRTSSCKTLMNLLKGNIGPGILALPIAFKYAGLWAGAVGLFMLGYISLHCQHMLMTCSNILKERPISMGERLGYAGVVENCLATGPIFFRKFQNAGRVMINVFLIVTQLGFCCVYIVFVAQNFRQVLLGSNKENGELDLIIMGIELIVVIIYCTTIQTLHGLSYFSYVANFLNFAGLIFVLYYVVQGSPPQSERPAFLGWYDMPMYFGTAVYAFEGIGLVMPLKNKAADEWDFSRRCGLLSLGMTIVIALYIAIGFLGYLKYGDHVLGSITLNLPAVDMLSRLTKITFVVSVFVTYGLQFYVPVNILWPKIEHRLSSPRAKSVGNVVFRILLILLTGAIAMVIPHLDLLIALIGALASSSLALIFPPIIELLTLSAEGNRPSVLIIVKDVAIMLLGLLGCITGTYAAILGIVNVS</sequence>
<evidence type="ECO:0000256" key="5">
    <source>
        <dbReference type="SAM" id="Phobius"/>
    </source>
</evidence>
<evidence type="ECO:0000259" key="6">
    <source>
        <dbReference type="Pfam" id="PF01490"/>
    </source>
</evidence>
<dbReference type="EnsemblMetazoa" id="G26151.1">
    <property type="protein sequence ID" value="G26151.1:cds"/>
    <property type="gene ID" value="G26151"/>
</dbReference>
<dbReference type="PANTHER" id="PTHR22950:SF349">
    <property type="entry name" value="AMINO ACID TRANSPORTER TRANSMEMBRANE DOMAIN-CONTAINING PROTEIN"/>
    <property type="match status" value="1"/>
</dbReference>
<evidence type="ECO:0000256" key="3">
    <source>
        <dbReference type="ARBA" id="ARBA00022989"/>
    </source>
</evidence>
<feature type="transmembrane region" description="Helical" evidence="5">
    <location>
        <begin position="459"/>
        <end position="481"/>
    </location>
</feature>
<feature type="transmembrane region" description="Helical" evidence="5">
    <location>
        <begin position="233"/>
        <end position="254"/>
    </location>
</feature>
<comment type="subcellular location">
    <subcellularLocation>
        <location evidence="1">Membrane</location>
        <topology evidence="1">Multi-pass membrane protein</topology>
    </subcellularLocation>
</comment>
<feature type="transmembrane region" description="Helical" evidence="5">
    <location>
        <begin position="167"/>
        <end position="188"/>
    </location>
</feature>
<feature type="domain" description="Amino acid transporter transmembrane" evidence="6">
    <location>
        <begin position="72"/>
        <end position="477"/>
    </location>
</feature>
<evidence type="ECO:0000313" key="7">
    <source>
        <dbReference type="EnsemblMetazoa" id="G26151.1:cds"/>
    </source>
</evidence>
<keyword evidence="4 5" id="KW-0472">Membrane</keyword>
<dbReference type="Proteomes" id="UP000005408">
    <property type="component" value="Unassembled WGS sequence"/>
</dbReference>
<evidence type="ECO:0000313" key="8">
    <source>
        <dbReference type="Proteomes" id="UP000005408"/>
    </source>
</evidence>
<proteinExistence type="predicted"/>
<feature type="transmembrane region" description="Helical" evidence="5">
    <location>
        <begin position="392"/>
        <end position="412"/>
    </location>
</feature>
<feature type="transmembrane region" description="Helical" evidence="5">
    <location>
        <begin position="418"/>
        <end position="438"/>
    </location>
</feature>
<organism evidence="7 8">
    <name type="scientific">Magallana gigas</name>
    <name type="common">Pacific oyster</name>
    <name type="synonym">Crassostrea gigas</name>
    <dbReference type="NCBI Taxonomy" id="29159"/>
    <lineage>
        <taxon>Eukaryota</taxon>
        <taxon>Metazoa</taxon>
        <taxon>Spiralia</taxon>
        <taxon>Lophotrochozoa</taxon>
        <taxon>Mollusca</taxon>
        <taxon>Bivalvia</taxon>
        <taxon>Autobranchia</taxon>
        <taxon>Pteriomorphia</taxon>
        <taxon>Ostreida</taxon>
        <taxon>Ostreoidea</taxon>
        <taxon>Ostreidae</taxon>
        <taxon>Magallana</taxon>
    </lineage>
</organism>
<evidence type="ECO:0000256" key="2">
    <source>
        <dbReference type="ARBA" id="ARBA00022692"/>
    </source>
</evidence>